<dbReference type="AlphaFoldDB" id="A0AAN9EHV3"/>
<accession>A0AAN9EHV3</accession>
<proteinExistence type="predicted"/>
<sequence>MNTHSLEATLTNTFKQELKVIKPGVDTAIAVKADEMQGAGFEAFTHPLVSPLRWSSDAHLRGPRTFGRFSAAPFLIYDISEGLVPSGIIRYENRSYPSGHSQIPTCAHAPSSFPEGP</sequence>
<evidence type="ECO:0000313" key="2">
    <source>
        <dbReference type="Proteomes" id="UP001372338"/>
    </source>
</evidence>
<gene>
    <name evidence="1" type="ORF">RIF29_32094</name>
</gene>
<name>A0AAN9EHV3_CROPI</name>
<protein>
    <submittedName>
        <fullName evidence="1">Uncharacterized protein</fullName>
    </submittedName>
</protein>
<evidence type="ECO:0000313" key="1">
    <source>
        <dbReference type="EMBL" id="KAK7257834.1"/>
    </source>
</evidence>
<keyword evidence="2" id="KW-1185">Reference proteome</keyword>
<comment type="caution">
    <text evidence="1">The sequence shown here is derived from an EMBL/GenBank/DDBJ whole genome shotgun (WGS) entry which is preliminary data.</text>
</comment>
<dbReference type="Proteomes" id="UP001372338">
    <property type="component" value="Unassembled WGS sequence"/>
</dbReference>
<dbReference type="EMBL" id="JAYWIO010000006">
    <property type="protein sequence ID" value="KAK7257834.1"/>
    <property type="molecule type" value="Genomic_DNA"/>
</dbReference>
<organism evidence="1 2">
    <name type="scientific">Crotalaria pallida</name>
    <name type="common">Smooth rattlebox</name>
    <name type="synonym">Crotalaria striata</name>
    <dbReference type="NCBI Taxonomy" id="3830"/>
    <lineage>
        <taxon>Eukaryota</taxon>
        <taxon>Viridiplantae</taxon>
        <taxon>Streptophyta</taxon>
        <taxon>Embryophyta</taxon>
        <taxon>Tracheophyta</taxon>
        <taxon>Spermatophyta</taxon>
        <taxon>Magnoliopsida</taxon>
        <taxon>eudicotyledons</taxon>
        <taxon>Gunneridae</taxon>
        <taxon>Pentapetalae</taxon>
        <taxon>rosids</taxon>
        <taxon>fabids</taxon>
        <taxon>Fabales</taxon>
        <taxon>Fabaceae</taxon>
        <taxon>Papilionoideae</taxon>
        <taxon>50 kb inversion clade</taxon>
        <taxon>genistoids sensu lato</taxon>
        <taxon>core genistoids</taxon>
        <taxon>Crotalarieae</taxon>
        <taxon>Crotalaria</taxon>
    </lineage>
</organism>
<reference evidence="1 2" key="1">
    <citation type="submission" date="2024-01" db="EMBL/GenBank/DDBJ databases">
        <title>The genomes of 5 underutilized Papilionoideae crops provide insights into root nodulation and disease resistanc.</title>
        <authorList>
            <person name="Yuan L."/>
        </authorList>
    </citation>
    <scope>NUCLEOTIDE SEQUENCE [LARGE SCALE GENOMIC DNA]</scope>
    <source>
        <strain evidence="1">ZHUSHIDOU_FW_LH</strain>
        <tissue evidence="1">Leaf</tissue>
    </source>
</reference>